<organism evidence="1 2">
    <name type="scientific">Pangasius djambal</name>
    <dbReference type="NCBI Taxonomy" id="1691987"/>
    <lineage>
        <taxon>Eukaryota</taxon>
        <taxon>Metazoa</taxon>
        <taxon>Chordata</taxon>
        <taxon>Craniata</taxon>
        <taxon>Vertebrata</taxon>
        <taxon>Euteleostomi</taxon>
        <taxon>Actinopterygii</taxon>
        <taxon>Neopterygii</taxon>
        <taxon>Teleostei</taxon>
        <taxon>Ostariophysi</taxon>
        <taxon>Siluriformes</taxon>
        <taxon>Pangasiidae</taxon>
        <taxon>Pangasius</taxon>
    </lineage>
</organism>
<dbReference type="Proteomes" id="UP000830395">
    <property type="component" value="Chromosome 3"/>
</dbReference>
<name>A0ACC5Y578_9TELE</name>
<feature type="non-terminal residue" evidence="1">
    <location>
        <position position="1"/>
    </location>
</feature>
<gene>
    <name evidence="1" type="ORF">PDJAM_G00180880</name>
</gene>
<proteinExistence type="predicted"/>
<keyword evidence="2" id="KW-1185">Reference proteome</keyword>
<feature type="non-terminal residue" evidence="1">
    <location>
        <position position="90"/>
    </location>
</feature>
<reference evidence="1" key="1">
    <citation type="submission" date="2020-02" db="EMBL/GenBank/DDBJ databases">
        <title>Genome sequencing of the panga catfish, Pangasius djambal.</title>
        <authorList>
            <person name="Wen M."/>
            <person name="Zahm M."/>
            <person name="Roques C."/>
            <person name="Cabau C."/>
            <person name="Klopp C."/>
            <person name="Donnadieu C."/>
            <person name="Jouanno E."/>
            <person name="Avarre J.-C."/>
            <person name="Campet M."/>
            <person name="Ha T."/>
            <person name="Dugue R."/>
            <person name="Lampietro C."/>
            <person name="Louis A."/>
            <person name="Herpin A."/>
            <person name="Echchiki A."/>
            <person name="Berthelot C."/>
            <person name="Parey E."/>
            <person name="Roest-Crollius H."/>
            <person name="Braasch I."/>
            <person name="Postlethwait J.H."/>
            <person name="Bobe J."/>
            <person name="Montfort J."/>
            <person name="Bouchez O."/>
            <person name="Begum T."/>
            <person name="Schartl M."/>
            <person name="Gustiano R."/>
            <person name="Guiguen Y."/>
        </authorList>
    </citation>
    <scope>NUCLEOTIDE SEQUENCE</scope>
    <source>
        <strain evidence="1">Pdj_M5554</strain>
    </source>
</reference>
<dbReference type="EMBL" id="CM040977">
    <property type="protein sequence ID" value="MCJ8730156.1"/>
    <property type="molecule type" value="Genomic_DNA"/>
</dbReference>
<accession>A0ACC5Y578</accession>
<evidence type="ECO:0000313" key="1">
    <source>
        <dbReference type="EMBL" id="MCJ8730156.1"/>
    </source>
</evidence>
<protein>
    <submittedName>
        <fullName evidence="1">Uncharacterized protein</fullName>
    </submittedName>
</protein>
<sequence length="90" mass="10107">LLSQALAVEVDREVRETRAELRKRRRERKKKEGSGRGRVSKSSMVKAQSIAASILNVSANDLASILDTDQEEESDEEADGAWMDHIQQLL</sequence>
<comment type="caution">
    <text evidence="1">The sequence shown here is derived from an EMBL/GenBank/DDBJ whole genome shotgun (WGS) entry which is preliminary data.</text>
</comment>
<evidence type="ECO:0000313" key="2">
    <source>
        <dbReference type="Proteomes" id="UP000830395"/>
    </source>
</evidence>